<dbReference type="InterPro" id="IPR032675">
    <property type="entry name" value="LRR_dom_sf"/>
</dbReference>
<dbReference type="InterPro" id="IPR001611">
    <property type="entry name" value="Leu-rich_rpt"/>
</dbReference>
<proteinExistence type="inferred from homology"/>
<keyword evidence="13" id="KW-1185">Reference proteome</keyword>
<evidence type="ECO:0000256" key="2">
    <source>
        <dbReference type="ARBA" id="ARBA00022614"/>
    </source>
</evidence>
<evidence type="ECO:0000259" key="10">
    <source>
        <dbReference type="Pfam" id="PF23559"/>
    </source>
</evidence>
<dbReference type="CDD" id="cd14798">
    <property type="entry name" value="RX-CC_like"/>
    <property type="match status" value="1"/>
</dbReference>
<dbReference type="InterPro" id="IPR058922">
    <property type="entry name" value="WHD_DRP"/>
</dbReference>
<dbReference type="PANTHER" id="PTHR23155">
    <property type="entry name" value="DISEASE RESISTANCE PROTEIN RP"/>
    <property type="match status" value="1"/>
</dbReference>
<dbReference type="PROSITE" id="PS51450">
    <property type="entry name" value="LRR"/>
    <property type="match status" value="1"/>
</dbReference>
<dbReference type="Gene3D" id="1.10.8.430">
    <property type="entry name" value="Helical domain of apoptotic protease-activating factors"/>
    <property type="match status" value="1"/>
</dbReference>
<dbReference type="PRINTS" id="PR00364">
    <property type="entry name" value="DISEASERSIST"/>
</dbReference>
<dbReference type="GO" id="GO:0000166">
    <property type="term" value="F:nucleotide binding"/>
    <property type="evidence" value="ECO:0007669"/>
    <property type="project" value="UniProtKB-KW"/>
</dbReference>
<keyword evidence="7" id="KW-0472">Membrane</keyword>
<keyword evidence="2" id="KW-0433">Leucine-rich repeat</keyword>
<dbReference type="Pfam" id="PF18052">
    <property type="entry name" value="Rx_N"/>
    <property type="match status" value="1"/>
</dbReference>
<evidence type="ECO:0000259" key="9">
    <source>
        <dbReference type="Pfam" id="PF18052"/>
    </source>
</evidence>
<feature type="domain" description="NB-ARC" evidence="8">
    <location>
        <begin position="176"/>
        <end position="369"/>
    </location>
</feature>
<feature type="domain" description="Disease resistance N-terminal" evidence="9">
    <location>
        <begin position="12"/>
        <end position="94"/>
    </location>
</feature>
<evidence type="ECO:0000256" key="6">
    <source>
        <dbReference type="ARBA" id="ARBA00023054"/>
    </source>
</evidence>
<dbReference type="InterPro" id="IPR042197">
    <property type="entry name" value="Apaf_helical"/>
</dbReference>
<keyword evidence="7" id="KW-1133">Transmembrane helix</keyword>
<dbReference type="Gene3D" id="3.80.10.10">
    <property type="entry name" value="Ribonuclease Inhibitor"/>
    <property type="match status" value="1"/>
</dbReference>
<keyword evidence="4" id="KW-0547">Nucleotide-binding</keyword>
<dbReference type="GO" id="GO:0042742">
    <property type="term" value="P:defense response to bacterium"/>
    <property type="evidence" value="ECO:0007669"/>
    <property type="project" value="UniProtKB-ARBA"/>
</dbReference>
<sequence>MERALVSAATGVLSPVIGKLAKLLEHKYDRFTGVRREVTSLRGELEHMHAFLQKLSWVEHPDVQTKLWMTEVKELSYDIEDRVDEFLIRVDGKTDLEGFKGFMWRIANFFIKIKTRWRIGKEIEGLQALVKRAGELRLRYKIDDNISEPHDESLDSRVCSIFKDRSELVGIDGPKEELISMLIQGDEVANQELKVFSIVGPGGLGKTTLANEVYNTHGKKFQCYAFVTVSRNPNVMKILRSILSQVTYSCPYGRDELINSVSDSVNPSSTTARAAPQFHGYPEDRQQLMIQILNFLISKRYFIVVDDIWDVQTWEIIKCVLPINSCGSIVITTTRKNEVAENCCFQHRSHIYALRRLNLEDSKKLFLERIFGHGQHCPPHLESICSTILKKCGGLPLALIVVSGSLANKTHTTDQWNRVQNSIGHGMQRSDQHVRDMFTILSLSYFDLPHHLKSCLLYLSIFPENYAIDKKKLVRKWIAEGFIPEEQDYTIYESGEKCFYELINRYLLQPARTNKFGEVKVCRVHDIILDFIVSKSTEENFISLFGNIKPTRGQEKKVRRISVQDIDQECSTSLTVLNLSHARSVTVFGDLGKLPRLVEFRIIRLLDLQDCDLSKYNHGLDSIGKLFWLKYLNLKNTNLSQLPKKIVELRNLETLNLKRNNIRQLPKSVVRLRQMICLLIDVNVKLPNGIGKMQALQELKQISVLEQPSIFAKELSQLTDLQELSLSLEPNEIHTGRYNECTETMVSSICRLGTLNLHSLSISIGEGCDDGFLQRPWCPPPSSLRRFVIKKKYPVSRVPSWLDSSLVNLQELCLHTKAVKQEDIQILGAIPALHHLVLYVQADEQDEAMVAGSSNFHLEISGSHGFSLLRYLKIDGTDPRRLGLRFHAGSMPKLEELVLMFKAFGMPDLKNVDLVFGLEHLELLAVFICEIDCYPPFSITREVEEAVQGVEEVLQVMDKLTNILGGQLQDAITKANCAPPEDLVEAIQRICTTHPKCPKLVIRKTGKNPLFSLLEFWAALFHAVMETRRSETDEFSLAMALVIITAITVLATAIRARERDDDEVTPATSDNELLQKLMLKMPFLVSI</sequence>
<evidence type="ECO:0000256" key="7">
    <source>
        <dbReference type="SAM" id="Phobius"/>
    </source>
</evidence>
<organism evidence="12 13">
    <name type="scientific">Urochloa decumbens</name>
    <dbReference type="NCBI Taxonomy" id="240449"/>
    <lineage>
        <taxon>Eukaryota</taxon>
        <taxon>Viridiplantae</taxon>
        <taxon>Streptophyta</taxon>
        <taxon>Embryophyta</taxon>
        <taxon>Tracheophyta</taxon>
        <taxon>Spermatophyta</taxon>
        <taxon>Magnoliopsida</taxon>
        <taxon>Liliopsida</taxon>
        <taxon>Poales</taxon>
        <taxon>Poaceae</taxon>
        <taxon>PACMAD clade</taxon>
        <taxon>Panicoideae</taxon>
        <taxon>Panicodae</taxon>
        <taxon>Paniceae</taxon>
        <taxon>Melinidinae</taxon>
        <taxon>Urochloa</taxon>
    </lineage>
</organism>
<dbReference type="Pfam" id="PF23598">
    <property type="entry name" value="LRR_14"/>
    <property type="match status" value="1"/>
</dbReference>
<dbReference type="Gene3D" id="1.20.5.4130">
    <property type="match status" value="1"/>
</dbReference>
<evidence type="ECO:0008006" key="14">
    <source>
        <dbReference type="Google" id="ProtNLM"/>
    </source>
</evidence>
<dbReference type="Pfam" id="PF23559">
    <property type="entry name" value="WHD_DRP"/>
    <property type="match status" value="1"/>
</dbReference>
<evidence type="ECO:0000313" key="13">
    <source>
        <dbReference type="Proteomes" id="UP001497457"/>
    </source>
</evidence>
<evidence type="ECO:0000259" key="11">
    <source>
        <dbReference type="Pfam" id="PF23598"/>
    </source>
</evidence>
<dbReference type="InterPro" id="IPR027417">
    <property type="entry name" value="P-loop_NTPase"/>
</dbReference>
<protein>
    <recommendedName>
        <fullName evidence="14">Disease resistance protein RPM1</fullName>
    </recommendedName>
</protein>
<evidence type="ECO:0000256" key="4">
    <source>
        <dbReference type="ARBA" id="ARBA00022741"/>
    </source>
</evidence>
<evidence type="ECO:0000256" key="5">
    <source>
        <dbReference type="ARBA" id="ARBA00022821"/>
    </source>
</evidence>
<feature type="transmembrane region" description="Helical" evidence="7">
    <location>
        <begin position="1035"/>
        <end position="1054"/>
    </location>
</feature>
<dbReference type="Proteomes" id="UP001497457">
    <property type="component" value="Chromosome 29rd"/>
</dbReference>
<feature type="domain" description="Disease resistance R13L4/SHOC-2-like LRR" evidence="11">
    <location>
        <begin position="581"/>
        <end position="954"/>
    </location>
</feature>
<dbReference type="Gene3D" id="3.40.50.300">
    <property type="entry name" value="P-loop containing nucleotide triphosphate hydrolases"/>
    <property type="match status" value="1"/>
</dbReference>
<dbReference type="SUPFAM" id="SSF52540">
    <property type="entry name" value="P-loop containing nucleoside triphosphate hydrolases"/>
    <property type="match status" value="1"/>
</dbReference>
<gene>
    <name evidence="12" type="ORF">URODEC1_LOCUS73820</name>
</gene>
<keyword evidence="3" id="KW-0677">Repeat</keyword>
<name>A0ABC9CAC1_9POAL</name>
<evidence type="ECO:0000259" key="8">
    <source>
        <dbReference type="Pfam" id="PF00931"/>
    </source>
</evidence>
<keyword evidence="7" id="KW-0812">Transmembrane</keyword>
<comment type="similarity">
    <text evidence="1">Belongs to the disease resistance NB-LRR family.</text>
</comment>
<dbReference type="InterPro" id="IPR002182">
    <property type="entry name" value="NB-ARC"/>
</dbReference>
<dbReference type="InterPro" id="IPR036388">
    <property type="entry name" value="WH-like_DNA-bd_sf"/>
</dbReference>
<accession>A0ABC9CAC1</accession>
<dbReference type="PANTHER" id="PTHR23155:SF1028">
    <property type="entry name" value="OS08G0174800 PROTEIN"/>
    <property type="match status" value="1"/>
</dbReference>
<evidence type="ECO:0000313" key="12">
    <source>
        <dbReference type="EMBL" id="CAL5017467.1"/>
    </source>
</evidence>
<reference evidence="12" key="1">
    <citation type="submission" date="2024-10" db="EMBL/GenBank/DDBJ databases">
        <authorList>
            <person name="Ryan C."/>
        </authorList>
    </citation>
    <scope>NUCLEOTIDE SEQUENCE [LARGE SCALE GENOMIC DNA]</scope>
</reference>
<dbReference type="EMBL" id="OZ075139">
    <property type="protein sequence ID" value="CAL5017467.1"/>
    <property type="molecule type" value="Genomic_DNA"/>
</dbReference>
<keyword evidence="6" id="KW-0175">Coiled coil</keyword>
<evidence type="ECO:0000256" key="3">
    <source>
        <dbReference type="ARBA" id="ARBA00022737"/>
    </source>
</evidence>
<dbReference type="SUPFAM" id="SSF52058">
    <property type="entry name" value="L domain-like"/>
    <property type="match status" value="1"/>
</dbReference>
<dbReference type="InterPro" id="IPR044974">
    <property type="entry name" value="Disease_R_plants"/>
</dbReference>
<dbReference type="GO" id="GO:0002758">
    <property type="term" value="P:innate immune response-activating signaling pathway"/>
    <property type="evidence" value="ECO:0007669"/>
    <property type="project" value="UniProtKB-ARBA"/>
</dbReference>
<dbReference type="InterPro" id="IPR041118">
    <property type="entry name" value="Rx_N"/>
</dbReference>
<dbReference type="InterPro" id="IPR038005">
    <property type="entry name" value="RX-like_CC"/>
</dbReference>
<feature type="domain" description="Disease resistance protein winged helix" evidence="10">
    <location>
        <begin position="461"/>
        <end position="532"/>
    </location>
</feature>
<dbReference type="FunFam" id="1.10.10.10:FF:000322">
    <property type="entry name" value="Probable disease resistance protein At1g63360"/>
    <property type="match status" value="1"/>
</dbReference>
<dbReference type="Pfam" id="PF00931">
    <property type="entry name" value="NB-ARC"/>
    <property type="match status" value="1"/>
</dbReference>
<evidence type="ECO:0000256" key="1">
    <source>
        <dbReference type="ARBA" id="ARBA00008894"/>
    </source>
</evidence>
<keyword evidence="5" id="KW-0611">Plant defense</keyword>
<dbReference type="Gene3D" id="1.10.10.10">
    <property type="entry name" value="Winged helix-like DNA-binding domain superfamily/Winged helix DNA-binding domain"/>
    <property type="match status" value="1"/>
</dbReference>
<dbReference type="GO" id="GO:0009626">
    <property type="term" value="P:plant-type hypersensitive response"/>
    <property type="evidence" value="ECO:0007669"/>
    <property type="project" value="UniProtKB-ARBA"/>
</dbReference>
<dbReference type="InterPro" id="IPR055414">
    <property type="entry name" value="LRR_R13L4/SHOC2-like"/>
</dbReference>
<dbReference type="AlphaFoldDB" id="A0ABC9CAC1"/>